<dbReference type="Proteomes" id="UP001320420">
    <property type="component" value="Unassembled WGS sequence"/>
</dbReference>
<feature type="compositionally biased region" description="Polar residues" evidence="5">
    <location>
        <begin position="1225"/>
        <end position="1237"/>
    </location>
</feature>
<dbReference type="Pfam" id="PF19273">
    <property type="entry name" value="Exportin-5"/>
    <property type="match status" value="1"/>
</dbReference>
<feature type="coiled-coil region" evidence="4">
    <location>
        <begin position="548"/>
        <end position="575"/>
    </location>
</feature>
<dbReference type="PANTHER" id="PTHR11223">
    <property type="entry name" value="EXPORTIN 1/5"/>
    <property type="match status" value="1"/>
</dbReference>
<keyword evidence="4" id="KW-0175">Coiled coil</keyword>
<dbReference type="SMART" id="SM00913">
    <property type="entry name" value="IBN_N"/>
    <property type="match status" value="1"/>
</dbReference>
<dbReference type="Gene3D" id="1.25.10.10">
    <property type="entry name" value="Leucine-rich Repeat Variant"/>
    <property type="match status" value="1"/>
</dbReference>
<comment type="caution">
    <text evidence="7">The sequence shown here is derived from an EMBL/GenBank/DDBJ whole genome shotgun (WGS) entry which is preliminary data.</text>
</comment>
<dbReference type="InterPro" id="IPR011989">
    <property type="entry name" value="ARM-like"/>
</dbReference>
<dbReference type="Pfam" id="PF08389">
    <property type="entry name" value="Xpo1"/>
    <property type="match status" value="1"/>
</dbReference>
<dbReference type="GO" id="GO:0005049">
    <property type="term" value="F:nuclear export signal receptor activity"/>
    <property type="evidence" value="ECO:0007669"/>
    <property type="project" value="InterPro"/>
</dbReference>
<dbReference type="InterPro" id="IPR013598">
    <property type="entry name" value="Exportin-1/Importin-b-like"/>
</dbReference>
<dbReference type="GO" id="GO:0006405">
    <property type="term" value="P:RNA export from nucleus"/>
    <property type="evidence" value="ECO:0007669"/>
    <property type="project" value="TreeGrafter"/>
</dbReference>
<dbReference type="SUPFAM" id="SSF48371">
    <property type="entry name" value="ARM repeat"/>
    <property type="match status" value="1"/>
</dbReference>
<dbReference type="InterPro" id="IPR016024">
    <property type="entry name" value="ARM-type_fold"/>
</dbReference>
<dbReference type="GO" id="GO:0003723">
    <property type="term" value="F:RNA binding"/>
    <property type="evidence" value="ECO:0007669"/>
    <property type="project" value="TreeGrafter"/>
</dbReference>
<dbReference type="GO" id="GO:0005737">
    <property type="term" value="C:cytoplasm"/>
    <property type="evidence" value="ECO:0007669"/>
    <property type="project" value="TreeGrafter"/>
</dbReference>
<dbReference type="GO" id="GO:0031267">
    <property type="term" value="F:small GTPase binding"/>
    <property type="evidence" value="ECO:0007669"/>
    <property type="project" value="InterPro"/>
</dbReference>
<dbReference type="InterPro" id="IPR045065">
    <property type="entry name" value="XPO1/5"/>
</dbReference>
<dbReference type="InterPro" id="IPR045478">
    <property type="entry name" value="Exportin-5_C"/>
</dbReference>
<proteinExistence type="inferred from homology"/>
<dbReference type="PROSITE" id="PS50166">
    <property type="entry name" value="IMPORTIN_B_NT"/>
    <property type="match status" value="1"/>
</dbReference>
<dbReference type="GO" id="GO:0008033">
    <property type="term" value="P:tRNA processing"/>
    <property type="evidence" value="ECO:0007669"/>
    <property type="project" value="UniProtKB-KW"/>
</dbReference>
<evidence type="ECO:0000256" key="5">
    <source>
        <dbReference type="SAM" id="MobiDB-lite"/>
    </source>
</evidence>
<dbReference type="EMBL" id="JAKJXP020000199">
    <property type="protein sequence ID" value="KAK7738618.1"/>
    <property type="molecule type" value="Genomic_DNA"/>
</dbReference>
<feature type="compositionally biased region" description="Low complexity" evidence="5">
    <location>
        <begin position="1264"/>
        <end position="1280"/>
    </location>
</feature>
<keyword evidence="2" id="KW-0819">tRNA processing</keyword>
<dbReference type="GO" id="GO:0006611">
    <property type="term" value="P:protein export from nucleus"/>
    <property type="evidence" value="ECO:0007669"/>
    <property type="project" value="InterPro"/>
</dbReference>
<dbReference type="InterPro" id="IPR001494">
    <property type="entry name" value="Importin-beta_N"/>
</dbReference>
<evidence type="ECO:0000313" key="8">
    <source>
        <dbReference type="Proteomes" id="UP001320420"/>
    </source>
</evidence>
<evidence type="ECO:0000259" key="6">
    <source>
        <dbReference type="PROSITE" id="PS50166"/>
    </source>
</evidence>
<comment type="similarity">
    <text evidence="1">Belongs to the exportin family.</text>
</comment>
<evidence type="ECO:0000256" key="1">
    <source>
        <dbReference type="ARBA" id="ARBA00009466"/>
    </source>
</evidence>
<reference evidence="7 8" key="1">
    <citation type="submission" date="2024-02" db="EMBL/GenBank/DDBJ databases">
        <title>De novo assembly and annotation of 12 fungi associated with fruit tree decline syndrome in Ontario, Canada.</title>
        <authorList>
            <person name="Sulman M."/>
            <person name="Ellouze W."/>
            <person name="Ilyukhin E."/>
        </authorList>
    </citation>
    <scope>NUCLEOTIDE SEQUENCE [LARGE SCALE GENOMIC DNA]</scope>
    <source>
        <strain evidence="7 8">M11/M66-122</strain>
    </source>
</reference>
<sequence length="1289" mass="143475">MATLASNGTSGLGGPNGHSNGMDILPKIHKALEVVYSPYSSNPDRKDAQVFLEEVKHTDAAPSHGFNLASDKSQSPVVRHYALSLLEHAIKHKWAYYTPPQATALRNWVLELSQTISRDDPAYLRNKIAVLWVEVAKRSWVADWMDMDSNLVRLWQVPNSAVHKELVLSILESISDEVFSGDDPAVTVREGVLSKASVEVFTPAAVLLETYPNRQAGPDVRSGNEGWLVRVVELLGQCLGGDIQNNEDIQSCAVRALAVLNSLMPWVIPNAVTASGCVPALCNALRTSHVAVQKASLEVMHSLYSRSSFVDQEFLDLVVPLYSRDHVELFRQLFEWAAVDPEDIDDDKYQVAKKLSEVVSYLGNYMDRRFAVLPADSERVDFQGFLQLVLLITQHQSLLVSIPMLITWARLLNHRSLGPSISDIPSFVGPLLEVCSSRLLRYENLPEDTPDPTLIFLLEDTDTVPERHAFLGNYRRFSSNVIEAIVHIKVADAMSHILAQTQNILEHLYENQPPFDIATYSKSSQSVLRVDAQATVIEAALKGFGKWKSKSHGDNQQHEQELAALEDNLEMWCDRLLGMNIEDPLIRKRILQLLVAFSTSALDRKPAFMLKVLEHILVTWPSTHPEHRAYTDAIKELQSESLAELQRLAAKMPDHLLDVYDQIEAKVNEMIASGTLDDKRQITYQTFLFTIVHRSSRLDQATKVQKLQGFIDPVKSLWQNQGLKQGLTSFPGFCSLLALDKAQDYISRKRMHEMGDWGAVELDAEGQALQAEIEERQTALPLRPTKSFLTCSIEKLDKKDTQPLQVSFALWQGGLPVILPELLNFINHAHAAHTPNNWIGLPPEMRGIVSRLLTDRFWQAGISEGSKDDFYARVLEKKSTMEGFASTVRGAVRFVRESCYAILYCMSRMDTQFYGFGELPGPLAHSLLADSFNLSAHQLINLLNLVRHLVDNCPVQLREHFLPPILAACCQQMDAKVNSEWMKIEQQQGTKTGGDALTEEMKSESILRQLTYTSVMMVADFLDPARANRPSDPTVSDEVAKGHPTLRKFCLMQSSIVEPLLMFCTHVIRMRDTRCCGIILRVFRSIVPEFAVPEPDPSEGGGTSTKPDGSIPAATASVIRQYISSDVVKACITSIHEPYFVELQKELASLIATIIVSYSHLTSTPREVLLSLPNMNPDEVNSKVEFMLRKDTSSRQQRATVLDLLRDLKGVSISEMGKLSKSIGLPSSTKGHSSTSKRPARSKMAQQFMTVPSQAGPSGGGDGTANANNNEGDANNADSNLDGLANLFQ</sequence>
<dbReference type="GO" id="GO:0042565">
    <property type="term" value="C:RNA nuclear export complex"/>
    <property type="evidence" value="ECO:0007669"/>
    <property type="project" value="TreeGrafter"/>
</dbReference>
<gene>
    <name evidence="7" type="primary">MSN5</name>
    <name evidence="7" type="ORF">SLS62_011352</name>
</gene>
<dbReference type="GO" id="GO:0005634">
    <property type="term" value="C:nucleus"/>
    <property type="evidence" value="ECO:0007669"/>
    <property type="project" value="TreeGrafter"/>
</dbReference>
<dbReference type="PANTHER" id="PTHR11223:SF3">
    <property type="entry name" value="EXPORTIN-5"/>
    <property type="match status" value="1"/>
</dbReference>
<feature type="compositionally biased region" description="Polar residues" evidence="5">
    <location>
        <begin position="1244"/>
        <end position="1256"/>
    </location>
</feature>
<protein>
    <submittedName>
        <fullName evidence="7">Karyopherin</fullName>
    </submittedName>
</protein>
<accession>A0AAN9U3H2</accession>
<organism evidence="7 8">
    <name type="scientific">Diatrype stigma</name>
    <dbReference type="NCBI Taxonomy" id="117547"/>
    <lineage>
        <taxon>Eukaryota</taxon>
        <taxon>Fungi</taxon>
        <taxon>Dikarya</taxon>
        <taxon>Ascomycota</taxon>
        <taxon>Pezizomycotina</taxon>
        <taxon>Sordariomycetes</taxon>
        <taxon>Xylariomycetidae</taxon>
        <taxon>Xylariales</taxon>
        <taxon>Diatrypaceae</taxon>
        <taxon>Diatrype</taxon>
    </lineage>
</organism>
<feature type="domain" description="Importin N-terminal" evidence="6">
    <location>
        <begin position="48"/>
        <end position="134"/>
    </location>
</feature>
<comment type="function">
    <text evidence="3">tRNA nucleus export receptor which facilitates tRNA translocation across the nuclear pore complex. Involved in pre-tRNA splicing, probably by affecting the interaction of pre-tRNA with splicing endonuclease.</text>
</comment>
<evidence type="ECO:0000256" key="3">
    <source>
        <dbReference type="ARBA" id="ARBA00025147"/>
    </source>
</evidence>
<evidence type="ECO:0000256" key="2">
    <source>
        <dbReference type="ARBA" id="ARBA00022694"/>
    </source>
</evidence>
<feature type="region of interest" description="Disordered" evidence="5">
    <location>
        <begin position="1222"/>
        <end position="1282"/>
    </location>
</feature>
<keyword evidence="8" id="KW-1185">Reference proteome</keyword>
<name>A0AAN9U3H2_9PEZI</name>
<evidence type="ECO:0000256" key="4">
    <source>
        <dbReference type="SAM" id="Coils"/>
    </source>
</evidence>
<evidence type="ECO:0000313" key="7">
    <source>
        <dbReference type="EMBL" id="KAK7738618.1"/>
    </source>
</evidence>